<dbReference type="SMART" id="SM00448">
    <property type="entry name" value="REC"/>
    <property type="match status" value="1"/>
</dbReference>
<dbReference type="GO" id="GO:0003677">
    <property type="term" value="F:DNA binding"/>
    <property type="evidence" value="ECO:0007669"/>
    <property type="project" value="UniProtKB-KW"/>
</dbReference>
<dbReference type="PROSITE" id="PS50110">
    <property type="entry name" value="RESPONSE_REGULATORY"/>
    <property type="match status" value="1"/>
</dbReference>
<evidence type="ECO:0000313" key="7">
    <source>
        <dbReference type="Proteomes" id="UP000823616"/>
    </source>
</evidence>
<evidence type="ECO:0000313" key="6">
    <source>
        <dbReference type="EMBL" id="MBO8450808.1"/>
    </source>
</evidence>
<evidence type="ECO:0000259" key="4">
    <source>
        <dbReference type="PROSITE" id="PS50043"/>
    </source>
</evidence>
<dbReference type="EMBL" id="JADIMS010000128">
    <property type="protein sequence ID" value="MBO8450808.1"/>
    <property type="molecule type" value="Genomic_DNA"/>
</dbReference>
<dbReference type="AlphaFoldDB" id="A0A9D9ENL9"/>
<accession>A0A9D9ENL9</accession>
<comment type="caution">
    <text evidence="6">The sequence shown here is derived from an EMBL/GenBank/DDBJ whole genome shotgun (WGS) entry which is preliminary data.</text>
</comment>
<dbReference type="SMART" id="SM00421">
    <property type="entry name" value="HTH_LUXR"/>
    <property type="match status" value="1"/>
</dbReference>
<dbReference type="PRINTS" id="PR00038">
    <property type="entry name" value="HTHLUXR"/>
</dbReference>
<dbReference type="Pfam" id="PF00072">
    <property type="entry name" value="Response_reg"/>
    <property type="match status" value="1"/>
</dbReference>
<keyword evidence="1 3" id="KW-0597">Phosphoprotein</keyword>
<evidence type="ECO:0000259" key="5">
    <source>
        <dbReference type="PROSITE" id="PS50110"/>
    </source>
</evidence>
<dbReference type="InterPro" id="IPR011006">
    <property type="entry name" value="CheY-like_superfamily"/>
</dbReference>
<organism evidence="6 7">
    <name type="scientific">Candidatus Avitreponema avistercoris</name>
    <dbReference type="NCBI Taxonomy" id="2840705"/>
    <lineage>
        <taxon>Bacteria</taxon>
        <taxon>Pseudomonadati</taxon>
        <taxon>Spirochaetota</taxon>
        <taxon>Spirochaetia</taxon>
        <taxon>Spirochaetales</taxon>
        <taxon>Candidatus Avitreponema</taxon>
    </lineage>
</organism>
<sequence length="249" mass="27216">MRTGRNKAVAQGISLLLVDDQVLFLESLKVVIESVAPDMTILGTAVNGEEAVQRLRTIADGQSPRAPGERAAKPVDAVLLDVRMPVMDGVTAAKIIHGLWPDIFIIMLTTFEDDVYVREAMKNGASGYLLKNIAPKMLVSAVRAVCDGSILMDPQIAGSLLQSMISDKRKLENLAGETLPDWFFLLSPKEREIIRHVLLGKSNKEIAADANIGEQTVRNYISTIYGKLGVPDRRALIAKAREVSLAYFS</sequence>
<keyword evidence="2" id="KW-0238">DNA-binding</keyword>
<dbReference type="InterPro" id="IPR000792">
    <property type="entry name" value="Tscrpt_reg_LuxR_C"/>
</dbReference>
<dbReference type="CDD" id="cd06170">
    <property type="entry name" value="LuxR_C_like"/>
    <property type="match status" value="1"/>
</dbReference>
<protein>
    <submittedName>
        <fullName evidence="6">Response regulator transcription factor</fullName>
    </submittedName>
</protein>
<feature type="modified residue" description="4-aspartylphosphate" evidence="3">
    <location>
        <position position="81"/>
    </location>
</feature>
<reference evidence="6" key="1">
    <citation type="submission" date="2020-10" db="EMBL/GenBank/DDBJ databases">
        <authorList>
            <person name="Gilroy R."/>
        </authorList>
    </citation>
    <scope>NUCLEOTIDE SEQUENCE</scope>
    <source>
        <strain evidence="6">B3-4054</strain>
    </source>
</reference>
<dbReference type="SUPFAM" id="SSF46894">
    <property type="entry name" value="C-terminal effector domain of the bipartite response regulators"/>
    <property type="match status" value="1"/>
</dbReference>
<evidence type="ECO:0000256" key="3">
    <source>
        <dbReference type="PROSITE-ProRule" id="PRU00169"/>
    </source>
</evidence>
<dbReference type="InterPro" id="IPR001789">
    <property type="entry name" value="Sig_transdc_resp-reg_receiver"/>
</dbReference>
<dbReference type="InterPro" id="IPR058245">
    <property type="entry name" value="NreC/VraR/RcsB-like_REC"/>
</dbReference>
<gene>
    <name evidence="6" type="ORF">IAA96_06850</name>
</gene>
<reference evidence="6" key="2">
    <citation type="journal article" date="2021" name="PeerJ">
        <title>Extensive microbial diversity within the chicken gut microbiome revealed by metagenomics and culture.</title>
        <authorList>
            <person name="Gilroy R."/>
            <person name="Ravi A."/>
            <person name="Getino M."/>
            <person name="Pursley I."/>
            <person name="Horton D.L."/>
            <person name="Alikhan N.F."/>
            <person name="Baker D."/>
            <person name="Gharbi K."/>
            <person name="Hall N."/>
            <person name="Watson M."/>
            <person name="Adriaenssens E.M."/>
            <person name="Foster-Nyarko E."/>
            <person name="Jarju S."/>
            <person name="Secka A."/>
            <person name="Antonio M."/>
            <person name="Oren A."/>
            <person name="Chaudhuri R.R."/>
            <person name="La Ragione R."/>
            <person name="Hildebrand F."/>
            <person name="Pallen M.J."/>
        </authorList>
    </citation>
    <scope>NUCLEOTIDE SEQUENCE</scope>
    <source>
        <strain evidence="6">B3-4054</strain>
    </source>
</reference>
<feature type="domain" description="HTH luxR-type" evidence="4">
    <location>
        <begin position="179"/>
        <end position="244"/>
    </location>
</feature>
<dbReference type="Proteomes" id="UP000823616">
    <property type="component" value="Unassembled WGS sequence"/>
</dbReference>
<proteinExistence type="predicted"/>
<dbReference type="GO" id="GO:0006355">
    <property type="term" value="P:regulation of DNA-templated transcription"/>
    <property type="evidence" value="ECO:0007669"/>
    <property type="project" value="InterPro"/>
</dbReference>
<dbReference type="Gene3D" id="3.40.50.2300">
    <property type="match status" value="1"/>
</dbReference>
<dbReference type="InterPro" id="IPR039420">
    <property type="entry name" value="WalR-like"/>
</dbReference>
<feature type="domain" description="Response regulatory" evidence="5">
    <location>
        <begin position="14"/>
        <end position="146"/>
    </location>
</feature>
<name>A0A9D9ENL9_9SPIR</name>
<dbReference type="GO" id="GO:0000160">
    <property type="term" value="P:phosphorelay signal transduction system"/>
    <property type="evidence" value="ECO:0007669"/>
    <property type="project" value="InterPro"/>
</dbReference>
<dbReference type="InterPro" id="IPR016032">
    <property type="entry name" value="Sig_transdc_resp-reg_C-effctor"/>
</dbReference>
<dbReference type="CDD" id="cd17535">
    <property type="entry name" value="REC_NarL-like"/>
    <property type="match status" value="1"/>
</dbReference>
<dbReference type="PANTHER" id="PTHR43214">
    <property type="entry name" value="TWO-COMPONENT RESPONSE REGULATOR"/>
    <property type="match status" value="1"/>
</dbReference>
<evidence type="ECO:0000256" key="1">
    <source>
        <dbReference type="ARBA" id="ARBA00022553"/>
    </source>
</evidence>
<dbReference type="Pfam" id="PF00196">
    <property type="entry name" value="GerE"/>
    <property type="match status" value="1"/>
</dbReference>
<dbReference type="PROSITE" id="PS50043">
    <property type="entry name" value="HTH_LUXR_2"/>
    <property type="match status" value="1"/>
</dbReference>
<dbReference type="SUPFAM" id="SSF52172">
    <property type="entry name" value="CheY-like"/>
    <property type="match status" value="1"/>
</dbReference>
<evidence type="ECO:0000256" key="2">
    <source>
        <dbReference type="ARBA" id="ARBA00023125"/>
    </source>
</evidence>